<dbReference type="InterPro" id="IPR046529">
    <property type="entry name" value="DUF6594"/>
</dbReference>
<feature type="transmembrane region" description="Helical" evidence="2">
    <location>
        <begin position="252"/>
        <end position="271"/>
    </location>
</feature>
<evidence type="ECO:0000256" key="1">
    <source>
        <dbReference type="SAM" id="MobiDB-lite"/>
    </source>
</evidence>
<organism evidence="4 5">
    <name type="scientific">Rhinocladiella mackenziei CBS 650.93</name>
    <dbReference type="NCBI Taxonomy" id="1442369"/>
    <lineage>
        <taxon>Eukaryota</taxon>
        <taxon>Fungi</taxon>
        <taxon>Dikarya</taxon>
        <taxon>Ascomycota</taxon>
        <taxon>Pezizomycotina</taxon>
        <taxon>Eurotiomycetes</taxon>
        <taxon>Chaetothyriomycetidae</taxon>
        <taxon>Chaetothyriales</taxon>
        <taxon>Herpotrichiellaceae</taxon>
        <taxon>Rhinocladiella</taxon>
    </lineage>
</organism>
<dbReference type="OrthoDB" id="3533814at2759"/>
<dbReference type="GeneID" id="25294200"/>
<sequence>MSSNRSTVTIESNGAQREELRPEEMSIEQLKEAARDHIKLITYMKEDPDHDRIIFRRFTRLNLFNILTLQRQLAEYDSQVRVEGFHACLEGAVEVDPIRCPTEMLVSMSPKIEELLERYNKALFAYKQVLEMPPTSHTVLKTLKDKADSFEPLRNEYHTEACWDDTMALVDREKGLIHKFIDKFINKSLGLGRLFKHRRSWGPSDSSDPRFFIYSEAKVRRAEHIIVDFIICCLLVAPIILLSRLNSQTAKLVVVSVCLPLAAVASPVLAAKSTHTNLAVLAGYAAILVAFITNGKLQNA</sequence>
<dbReference type="PANTHER" id="PTHR34502:SF5">
    <property type="entry name" value="DUF6594 DOMAIN-CONTAINING PROTEIN"/>
    <property type="match status" value="1"/>
</dbReference>
<reference evidence="4 5" key="1">
    <citation type="submission" date="2015-01" db="EMBL/GenBank/DDBJ databases">
        <title>The Genome Sequence of Rhinocladiella mackenzie CBS 650.93.</title>
        <authorList>
            <consortium name="The Broad Institute Genomics Platform"/>
            <person name="Cuomo C."/>
            <person name="de Hoog S."/>
            <person name="Gorbushina A."/>
            <person name="Stielow B."/>
            <person name="Teixiera M."/>
            <person name="Abouelleil A."/>
            <person name="Chapman S.B."/>
            <person name="Priest M."/>
            <person name="Young S.K."/>
            <person name="Wortman J."/>
            <person name="Nusbaum C."/>
            <person name="Birren B."/>
        </authorList>
    </citation>
    <scope>NUCLEOTIDE SEQUENCE [LARGE SCALE GENOMIC DNA]</scope>
    <source>
        <strain evidence="4 5">CBS 650.93</strain>
    </source>
</reference>
<protein>
    <recommendedName>
        <fullName evidence="3">DUF6594 domain-containing protein</fullName>
    </recommendedName>
</protein>
<dbReference type="STRING" id="1442369.A0A0D2FT11"/>
<evidence type="ECO:0000256" key="2">
    <source>
        <dbReference type="SAM" id="Phobius"/>
    </source>
</evidence>
<dbReference type="Pfam" id="PF20237">
    <property type="entry name" value="DUF6594"/>
    <property type="match status" value="1"/>
</dbReference>
<dbReference type="HOGENOM" id="CLU_074610_0_0_1"/>
<gene>
    <name evidence="4" type="ORF">Z518_06129</name>
</gene>
<feature type="transmembrane region" description="Helical" evidence="2">
    <location>
        <begin position="278"/>
        <end position="297"/>
    </location>
</feature>
<keyword evidence="5" id="KW-1185">Reference proteome</keyword>
<keyword evidence="2" id="KW-1133">Transmembrane helix</keyword>
<dbReference type="RefSeq" id="XP_013272393.1">
    <property type="nucleotide sequence ID" value="XM_013416939.1"/>
</dbReference>
<keyword evidence="2" id="KW-0472">Membrane</keyword>
<dbReference type="EMBL" id="KN847478">
    <property type="protein sequence ID" value="KIX05257.1"/>
    <property type="molecule type" value="Genomic_DNA"/>
</dbReference>
<keyword evidence="2" id="KW-0812">Transmembrane</keyword>
<evidence type="ECO:0000313" key="4">
    <source>
        <dbReference type="EMBL" id="KIX05257.1"/>
    </source>
</evidence>
<feature type="region of interest" description="Disordered" evidence="1">
    <location>
        <begin position="1"/>
        <end position="22"/>
    </location>
</feature>
<evidence type="ECO:0000259" key="3">
    <source>
        <dbReference type="Pfam" id="PF20237"/>
    </source>
</evidence>
<accession>A0A0D2FT11</accession>
<proteinExistence type="predicted"/>
<dbReference type="VEuPathDB" id="FungiDB:Z518_06129"/>
<feature type="domain" description="DUF6594" evidence="3">
    <location>
        <begin position="41"/>
        <end position="289"/>
    </location>
</feature>
<name>A0A0D2FT11_9EURO</name>
<feature type="transmembrane region" description="Helical" evidence="2">
    <location>
        <begin position="225"/>
        <end position="246"/>
    </location>
</feature>
<dbReference type="AlphaFoldDB" id="A0A0D2FT11"/>
<evidence type="ECO:0000313" key="5">
    <source>
        <dbReference type="Proteomes" id="UP000053617"/>
    </source>
</evidence>
<dbReference type="Proteomes" id="UP000053617">
    <property type="component" value="Unassembled WGS sequence"/>
</dbReference>
<feature type="compositionally biased region" description="Polar residues" evidence="1">
    <location>
        <begin position="1"/>
        <end position="15"/>
    </location>
</feature>
<dbReference type="PANTHER" id="PTHR34502">
    <property type="entry name" value="DUF6594 DOMAIN-CONTAINING PROTEIN-RELATED"/>
    <property type="match status" value="1"/>
</dbReference>